<evidence type="ECO:0000256" key="3">
    <source>
        <dbReference type="SAM" id="Phobius"/>
    </source>
</evidence>
<dbReference type="SMART" id="SM00228">
    <property type="entry name" value="PDZ"/>
    <property type="match status" value="1"/>
</dbReference>
<evidence type="ECO:0000313" key="6">
    <source>
        <dbReference type="Proteomes" id="UP000738126"/>
    </source>
</evidence>
<keyword evidence="3" id="KW-0472">Membrane</keyword>
<keyword evidence="3" id="KW-1133">Transmembrane helix</keyword>
<keyword evidence="3" id="KW-0812">Transmembrane</keyword>
<organism evidence="5 6">
    <name type="scientific">Halorhodospira neutriphila</name>
    <dbReference type="NCBI Taxonomy" id="168379"/>
    <lineage>
        <taxon>Bacteria</taxon>
        <taxon>Pseudomonadati</taxon>
        <taxon>Pseudomonadota</taxon>
        <taxon>Gammaproteobacteria</taxon>
        <taxon>Chromatiales</taxon>
        <taxon>Ectothiorhodospiraceae</taxon>
        <taxon>Halorhodospira</taxon>
    </lineage>
</organism>
<dbReference type="EMBL" id="NRSH01000052">
    <property type="protein sequence ID" value="MBK1726586.1"/>
    <property type="molecule type" value="Genomic_DNA"/>
</dbReference>
<keyword evidence="6" id="KW-1185">Reference proteome</keyword>
<feature type="transmembrane region" description="Helical" evidence="3">
    <location>
        <begin position="20"/>
        <end position="40"/>
    </location>
</feature>
<reference evidence="5 6" key="1">
    <citation type="journal article" date="2020" name="Microorganisms">
        <title>Osmotic Adaptation and Compatible Solute Biosynthesis of Phototrophic Bacteria as Revealed from Genome Analyses.</title>
        <authorList>
            <person name="Imhoff J.F."/>
            <person name="Rahn T."/>
            <person name="Kunzel S."/>
            <person name="Keller A."/>
            <person name="Neulinger S.C."/>
        </authorList>
    </citation>
    <scope>NUCLEOTIDE SEQUENCE [LARGE SCALE GENOMIC DNA]</scope>
    <source>
        <strain evidence="5 6">DSM 15116</strain>
    </source>
</reference>
<sequence>MRLPGRPRQRPFGASAAAWLRFLLGYAVLGVALAAVILWLQPQLGAPPAAQDSPARRVPAGDPAALTASYAEPVERAAPAVVNIFTAKRVTERRLPPGLDAPLFRRFFGEAPTRQRTETSLGSGVIVDERGYILTNHHVIEGADRIRVLLADGRKTDAEVVGRDPATDLAVLRIRLDGLPVITFSPADEAVRVGDVVLAIGNPFGVGQTVTQGIISATGRDRLGLSTYENFLQTDAAINPGNSGGALVDSAGRLVGVNTAMFSGSGGSQGIGFAIPAGIARSVMGDLIEHGRVVRGWLGVRAQRLTPAVAEALGTERTSGVVLTGLLSGGPADQAGLRPGDVITRLGETAISDVQDLLRAAGQGAPGSELRVRGYRDGEAFARAVTLGERPDPQRLRR</sequence>
<dbReference type="Pfam" id="PF13365">
    <property type="entry name" value="Trypsin_2"/>
    <property type="match status" value="1"/>
</dbReference>
<dbReference type="InterPro" id="IPR036034">
    <property type="entry name" value="PDZ_sf"/>
</dbReference>
<dbReference type="InterPro" id="IPR001478">
    <property type="entry name" value="PDZ"/>
</dbReference>
<dbReference type="PANTHER" id="PTHR43343">
    <property type="entry name" value="PEPTIDASE S12"/>
    <property type="match status" value="1"/>
</dbReference>
<keyword evidence="2" id="KW-0378">Hydrolase</keyword>
<dbReference type="SUPFAM" id="SSF50156">
    <property type="entry name" value="PDZ domain-like"/>
    <property type="match status" value="1"/>
</dbReference>
<evidence type="ECO:0000313" key="5">
    <source>
        <dbReference type="EMBL" id="MBK1726586.1"/>
    </source>
</evidence>
<dbReference type="Gene3D" id="2.40.10.120">
    <property type="match status" value="1"/>
</dbReference>
<dbReference type="RefSeq" id="WP_242467917.1">
    <property type="nucleotide sequence ID" value="NZ_NRSH01000052.1"/>
</dbReference>
<protein>
    <submittedName>
        <fullName evidence="5">Transcriptional regulator</fullName>
    </submittedName>
</protein>
<dbReference type="PROSITE" id="PS50106">
    <property type="entry name" value="PDZ"/>
    <property type="match status" value="1"/>
</dbReference>
<dbReference type="PRINTS" id="PR00834">
    <property type="entry name" value="PROTEASES2C"/>
</dbReference>
<dbReference type="PANTHER" id="PTHR43343:SF3">
    <property type="entry name" value="PROTEASE DO-LIKE 8, CHLOROPLASTIC"/>
    <property type="match status" value="1"/>
</dbReference>
<accession>A0ABS1E4B8</accession>
<name>A0ABS1E4B8_9GAMM</name>
<evidence type="ECO:0000256" key="2">
    <source>
        <dbReference type="ARBA" id="ARBA00022801"/>
    </source>
</evidence>
<keyword evidence="1" id="KW-0645">Protease</keyword>
<gene>
    <name evidence="5" type="ORF">CKO13_06015</name>
</gene>
<feature type="domain" description="PDZ" evidence="4">
    <location>
        <begin position="287"/>
        <end position="363"/>
    </location>
</feature>
<dbReference type="Proteomes" id="UP000738126">
    <property type="component" value="Unassembled WGS sequence"/>
</dbReference>
<dbReference type="InterPro" id="IPR001940">
    <property type="entry name" value="Peptidase_S1C"/>
</dbReference>
<proteinExistence type="predicted"/>
<dbReference type="InterPro" id="IPR051201">
    <property type="entry name" value="Chloro_Bact_Ser_Proteases"/>
</dbReference>
<dbReference type="Pfam" id="PF13180">
    <property type="entry name" value="PDZ_2"/>
    <property type="match status" value="1"/>
</dbReference>
<evidence type="ECO:0000256" key="1">
    <source>
        <dbReference type="ARBA" id="ARBA00022670"/>
    </source>
</evidence>
<comment type="caution">
    <text evidence="5">The sequence shown here is derived from an EMBL/GenBank/DDBJ whole genome shotgun (WGS) entry which is preliminary data.</text>
</comment>
<dbReference type="SUPFAM" id="SSF50494">
    <property type="entry name" value="Trypsin-like serine proteases"/>
    <property type="match status" value="1"/>
</dbReference>
<dbReference type="InterPro" id="IPR009003">
    <property type="entry name" value="Peptidase_S1_PA"/>
</dbReference>
<evidence type="ECO:0000259" key="4">
    <source>
        <dbReference type="PROSITE" id="PS50106"/>
    </source>
</evidence>
<dbReference type="Gene3D" id="2.30.42.10">
    <property type="match status" value="1"/>
</dbReference>